<dbReference type="EMBL" id="DS268164">
    <property type="protein sequence ID" value="KMU78429.1"/>
    <property type="molecule type" value="Genomic_DNA"/>
</dbReference>
<evidence type="ECO:0000313" key="1">
    <source>
        <dbReference type="EMBL" id="KMU78429.1"/>
    </source>
</evidence>
<evidence type="ECO:0000313" key="2">
    <source>
        <dbReference type="Proteomes" id="UP000054559"/>
    </source>
</evidence>
<proteinExistence type="predicted"/>
<organism evidence="1 2">
    <name type="scientific">Coccidioides immitis RMSCC 3703</name>
    <dbReference type="NCBI Taxonomy" id="454286"/>
    <lineage>
        <taxon>Eukaryota</taxon>
        <taxon>Fungi</taxon>
        <taxon>Dikarya</taxon>
        <taxon>Ascomycota</taxon>
        <taxon>Pezizomycotina</taxon>
        <taxon>Eurotiomycetes</taxon>
        <taxon>Eurotiomycetidae</taxon>
        <taxon>Onygenales</taxon>
        <taxon>Onygenaceae</taxon>
        <taxon>Coccidioides</taxon>
    </lineage>
</organism>
<dbReference type="AlphaFoldDB" id="A0A0J8QZU9"/>
<name>A0A0J8QZU9_COCIT</name>
<gene>
    <name evidence="1" type="ORF">CISG_07146</name>
</gene>
<dbReference type="Proteomes" id="UP000054559">
    <property type="component" value="Unassembled WGS sequence"/>
</dbReference>
<accession>A0A0J8QZU9</accession>
<sequence>MDEINRRDKTVKDVGLSGLTPRRETNVVGTILYAIMKRGDKDPSQWSPSFPPWRSDVASLILTYESREPARRSVASGCPSLLERAVTFPIYRNTSEWISCPS</sequence>
<reference evidence="2" key="1">
    <citation type="journal article" date="2010" name="Genome Res.">
        <title>Population genomic sequencing of Coccidioides fungi reveals recent hybridization and transposon control.</title>
        <authorList>
            <person name="Neafsey D.E."/>
            <person name="Barker B.M."/>
            <person name="Sharpton T.J."/>
            <person name="Stajich J.E."/>
            <person name="Park D.J."/>
            <person name="Whiston E."/>
            <person name="Hung C.-Y."/>
            <person name="McMahan C."/>
            <person name="White J."/>
            <person name="Sykes S."/>
            <person name="Heiman D."/>
            <person name="Young S."/>
            <person name="Zeng Q."/>
            <person name="Abouelleil A."/>
            <person name="Aftuck L."/>
            <person name="Bessette D."/>
            <person name="Brown A."/>
            <person name="FitzGerald M."/>
            <person name="Lui A."/>
            <person name="Macdonald J.P."/>
            <person name="Priest M."/>
            <person name="Orbach M.J."/>
            <person name="Galgiani J.N."/>
            <person name="Kirkland T.N."/>
            <person name="Cole G.T."/>
            <person name="Birren B.W."/>
            <person name="Henn M.R."/>
            <person name="Taylor J.W."/>
            <person name="Rounsley S.D."/>
        </authorList>
    </citation>
    <scope>NUCLEOTIDE SEQUENCE [LARGE SCALE GENOMIC DNA]</scope>
    <source>
        <strain evidence="2">RMSCC 3703</strain>
    </source>
</reference>
<protein>
    <submittedName>
        <fullName evidence="1">Uncharacterized protein</fullName>
    </submittedName>
</protein>